<feature type="region of interest" description="Disordered" evidence="1">
    <location>
        <begin position="152"/>
        <end position="226"/>
    </location>
</feature>
<reference evidence="2" key="1">
    <citation type="submission" date="2022-07" db="EMBL/GenBank/DDBJ databases">
        <title>Draft genome sequence of Zalerion maritima ATCC 34329, a (micro)plastics degrading marine fungus.</title>
        <authorList>
            <person name="Paco A."/>
            <person name="Goncalves M.F.M."/>
            <person name="Rocha-Santos T.A.P."/>
            <person name="Alves A."/>
        </authorList>
    </citation>
    <scope>NUCLEOTIDE SEQUENCE</scope>
    <source>
        <strain evidence="2">ATCC 34329</strain>
    </source>
</reference>
<protein>
    <submittedName>
        <fullName evidence="2">Uncharacterized protein</fullName>
    </submittedName>
</protein>
<accession>A0AAD5RPY7</accession>
<evidence type="ECO:0000256" key="1">
    <source>
        <dbReference type="SAM" id="MobiDB-lite"/>
    </source>
</evidence>
<dbReference type="AlphaFoldDB" id="A0AAD5RPY7"/>
<comment type="caution">
    <text evidence="2">The sequence shown here is derived from an EMBL/GenBank/DDBJ whole genome shotgun (WGS) entry which is preliminary data.</text>
</comment>
<organism evidence="2 3">
    <name type="scientific">Zalerion maritima</name>
    <dbReference type="NCBI Taxonomy" id="339359"/>
    <lineage>
        <taxon>Eukaryota</taxon>
        <taxon>Fungi</taxon>
        <taxon>Dikarya</taxon>
        <taxon>Ascomycota</taxon>
        <taxon>Pezizomycotina</taxon>
        <taxon>Sordariomycetes</taxon>
        <taxon>Lulworthiomycetidae</taxon>
        <taxon>Lulworthiales</taxon>
        <taxon>Lulworthiaceae</taxon>
        <taxon>Zalerion</taxon>
    </lineage>
</organism>
<feature type="compositionally biased region" description="Low complexity" evidence="1">
    <location>
        <begin position="158"/>
        <end position="168"/>
    </location>
</feature>
<dbReference type="Proteomes" id="UP001201980">
    <property type="component" value="Unassembled WGS sequence"/>
</dbReference>
<evidence type="ECO:0000313" key="3">
    <source>
        <dbReference type="Proteomes" id="UP001201980"/>
    </source>
</evidence>
<gene>
    <name evidence="2" type="ORF">MKZ38_002192</name>
</gene>
<evidence type="ECO:0000313" key="2">
    <source>
        <dbReference type="EMBL" id="KAJ2900957.1"/>
    </source>
</evidence>
<sequence length="226" mass="24782">MSNKPQQVTDEELDREWKPNGRRPQSTLARSFSAELMDIFKIDEGVAELDKKVDKSALLAPLFVHSLEIALAAHHIQPCPVRELMVGGTFGPAIRTTTTDRIATLIIGNPKIIKEPNANNAVSFITNRKQTISMQTNELQSLEQRLREMEERLKAAGTSTTTSSNTSSPPQHQRRPEGAPPPPAKDGQYSKRVPATLNLVERGGRPQRPVGGYMPPTPGASEGIFA</sequence>
<dbReference type="EMBL" id="JAKWBI020000164">
    <property type="protein sequence ID" value="KAJ2900957.1"/>
    <property type="molecule type" value="Genomic_DNA"/>
</dbReference>
<name>A0AAD5RPY7_9PEZI</name>
<keyword evidence="3" id="KW-1185">Reference proteome</keyword>
<proteinExistence type="predicted"/>
<feature type="region of interest" description="Disordered" evidence="1">
    <location>
        <begin position="1"/>
        <end position="25"/>
    </location>
</feature>